<dbReference type="Proteomes" id="UP001200034">
    <property type="component" value="Unassembled WGS sequence"/>
</dbReference>
<gene>
    <name evidence="3" type="ORF">KR093_002185</name>
</gene>
<name>A0AAD4K0A7_9MUSC</name>
<feature type="signal peptide" evidence="1">
    <location>
        <begin position="1"/>
        <end position="17"/>
    </location>
</feature>
<dbReference type="InterPro" id="IPR001304">
    <property type="entry name" value="C-type_lectin-like"/>
</dbReference>
<sequence>LAMWQLLLLLKVVYVLPHSTQRCPASATAYQQFHLVRECQRASTDDALALESTPTLQECMKLARELQGLALNYAPVEQKRRMEHDVVSINEQDARRHLSVFEQPAEFFNCHVLQCPQNTSFAGMVNDSRFDYYSLYGRPTALKNITCIPEVGLFVIYTRHSNYTNASLSCSNACEYSGSLAHIASERRTSKLAKWLRDYNSQKGNSAIFLAYVGLQYNSSVSLRLMDFRNAQQESLECFLYSAWHAGHPRLGASQANASCVALTPQATWQTTSSCDHKLPFICEIFTASTSAQLDTGANAAAATCVKIKA</sequence>
<dbReference type="EMBL" id="JAJJHW010002585">
    <property type="protein sequence ID" value="KAH8370109.1"/>
    <property type="molecule type" value="Genomic_DNA"/>
</dbReference>
<dbReference type="PROSITE" id="PS50041">
    <property type="entry name" value="C_TYPE_LECTIN_2"/>
    <property type="match status" value="1"/>
</dbReference>
<evidence type="ECO:0000259" key="2">
    <source>
        <dbReference type="PROSITE" id="PS50041"/>
    </source>
</evidence>
<feature type="non-terminal residue" evidence="3">
    <location>
        <position position="1"/>
    </location>
</feature>
<comment type="caution">
    <text evidence="3">The sequence shown here is derived from an EMBL/GenBank/DDBJ whole genome shotgun (WGS) entry which is preliminary data.</text>
</comment>
<dbReference type="InterPro" id="IPR016187">
    <property type="entry name" value="CTDL_fold"/>
</dbReference>
<dbReference type="Gene3D" id="3.10.100.10">
    <property type="entry name" value="Mannose-Binding Protein A, subunit A"/>
    <property type="match status" value="1"/>
</dbReference>
<dbReference type="SUPFAM" id="SSF56436">
    <property type="entry name" value="C-type lectin-like"/>
    <property type="match status" value="1"/>
</dbReference>
<evidence type="ECO:0000256" key="1">
    <source>
        <dbReference type="SAM" id="SignalP"/>
    </source>
</evidence>
<keyword evidence="1" id="KW-0732">Signal</keyword>
<reference evidence="3" key="1">
    <citation type="journal article" date="2021" name="Mol. Ecol. Resour.">
        <title>Phylogenomic analyses of the genus Drosophila reveals genomic signals of climate adaptation.</title>
        <authorList>
            <person name="Li F."/>
            <person name="Rane R.V."/>
            <person name="Luria V."/>
            <person name="Xiong Z."/>
            <person name="Chen J."/>
            <person name="Li Z."/>
            <person name="Catullo R.A."/>
            <person name="Griffin P.C."/>
            <person name="Schiffer M."/>
            <person name="Pearce S."/>
            <person name="Lee S.F."/>
            <person name="McElroy K."/>
            <person name="Stocker A."/>
            <person name="Shirriffs J."/>
            <person name="Cockerell F."/>
            <person name="Coppin C."/>
            <person name="Sgro C.M."/>
            <person name="Karger A."/>
            <person name="Cain J.W."/>
            <person name="Weber J.A."/>
            <person name="Santpere G."/>
            <person name="Kirschner M.W."/>
            <person name="Hoffmann A.A."/>
            <person name="Oakeshott J.G."/>
            <person name="Zhang G."/>
        </authorList>
    </citation>
    <scope>NUCLEOTIDE SEQUENCE</scope>
    <source>
        <strain evidence="3">BGI-SZ-2011g</strain>
    </source>
</reference>
<organism evidence="3 4">
    <name type="scientific">Drosophila rubida</name>
    <dbReference type="NCBI Taxonomy" id="30044"/>
    <lineage>
        <taxon>Eukaryota</taxon>
        <taxon>Metazoa</taxon>
        <taxon>Ecdysozoa</taxon>
        <taxon>Arthropoda</taxon>
        <taxon>Hexapoda</taxon>
        <taxon>Insecta</taxon>
        <taxon>Pterygota</taxon>
        <taxon>Neoptera</taxon>
        <taxon>Endopterygota</taxon>
        <taxon>Diptera</taxon>
        <taxon>Brachycera</taxon>
        <taxon>Muscomorpha</taxon>
        <taxon>Ephydroidea</taxon>
        <taxon>Drosophilidae</taxon>
        <taxon>Drosophila</taxon>
    </lineage>
</organism>
<dbReference type="Pfam" id="PF00059">
    <property type="entry name" value="Lectin_C"/>
    <property type="match status" value="1"/>
</dbReference>
<evidence type="ECO:0000313" key="4">
    <source>
        <dbReference type="Proteomes" id="UP001200034"/>
    </source>
</evidence>
<keyword evidence="4" id="KW-1185">Reference proteome</keyword>
<feature type="chain" id="PRO_5042000296" description="C-type lectin domain-containing protein" evidence="1">
    <location>
        <begin position="18"/>
        <end position="310"/>
    </location>
</feature>
<dbReference type="CDD" id="cd00037">
    <property type="entry name" value="CLECT"/>
    <property type="match status" value="1"/>
</dbReference>
<feature type="domain" description="C-type lectin" evidence="2">
    <location>
        <begin position="154"/>
        <end position="284"/>
    </location>
</feature>
<evidence type="ECO:0000313" key="3">
    <source>
        <dbReference type="EMBL" id="KAH8370109.1"/>
    </source>
</evidence>
<dbReference type="AlphaFoldDB" id="A0AAD4K0A7"/>
<proteinExistence type="predicted"/>
<dbReference type="InterPro" id="IPR016186">
    <property type="entry name" value="C-type_lectin-like/link_sf"/>
</dbReference>
<protein>
    <recommendedName>
        <fullName evidence="2">C-type lectin domain-containing protein</fullName>
    </recommendedName>
</protein>
<accession>A0AAD4K0A7</accession>